<dbReference type="RefSeq" id="WP_184478275.1">
    <property type="nucleotide sequence ID" value="NZ_JACHIV010000001.1"/>
</dbReference>
<feature type="transmembrane region" description="Helical" evidence="14">
    <location>
        <begin position="148"/>
        <end position="171"/>
    </location>
</feature>
<evidence type="ECO:0000256" key="12">
    <source>
        <dbReference type="ARBA" id="ARBA00023122"/>
    </source>
</evidence>
<evidence type="ECO:0000256" key="8">
    <source>
        <dbReference type="ARBA" id="ARBA00022801"/>
    </source>
</evidence>
<dbReference type="PANTHER" id="PTHR39188">
    <property type="entry name" value="MEMBRANE-ASSOCIATED ZINC METALLOPROTEASE M50B"/>
    <property type="match status" value="1"/>
</dbReference>
<feature type="domain" description="Peptidase M50" evidence="18">
    <location>
        <begin position="68"/>
        <end position="137"/>
    </location>
</feature>
<evidence type="ECO:0000256" key="13">
    <source>
        <dbReference type="ARBA" id="ARBA00023136"/>
    </source>
</evidence>
<keyword evidence="10 14" id="KW-1133">Transmembrane helix</keyword>
<dbReference type="Proteomes" id="UP000580474">
    <property type="component" value="Unassembled WGS sequence"/>
</dbReference>
<evidence type="ECO:0000256" key="10">
    <source>
        <dbReference type="ARBA" id="ARBA00022989"/>
    </source>
</evidence>
<keyword evidence="8 14" id="KW-0378">Hydrolase</keyword>
<evidence type="ECO:0000256" key="15">
    <source>
        <dbReference type="PIRSR" id="PIRSR006404-1"/>
    </source>
</evidence>
<dbReference type="GO" id="GO:0005886">
    <property type="term" value="C:plasma membrane"/>
    <property type="evidence" value="ECO:0007669"/>
    <property type="project" value="UniProtKB-SubCell"/>
</dbReference>
<dbReference type="InterPro" id="IPR008915">
    <property type="entry name" value="Peptidase_M50"/>
</dbReference>
<keyword evidence="20" id="KW-1185">Reference proteome</keyword>
<dbReference type="GO" id="GO:0046872">
    <property type="term" value="F:metal ion binding"/>
    <property type="evidence" value="ECO:0007669"/>
    <property type="project" value="UniProtKB-UniRule"/>
</dbReference>
<evidence type="ECO:0000256" key="17">
    <source>
        <dbReference type="SAM" id="MobiDB-lite"/>
    </source>
</evidence>
<keyword evidence="5 14" id="KW-0812">Transmembrane</keyword>
<evidence type="ECO:0000256" key="2">
    <source>
        <dbReference type="ARBA" id="ARBA00007931"/>
    </source>
</evidence>
<evidence type="ECO:0000256" key="9">
    <source>
        <dbReference type="ARBA" id="ARBA00022833"/>
    </source>
</evidence>
<evidence type="ECO:0000313" key="20">
    <source>
        <dbReference type="Proteomes" id="UP000580474"/>
    </source>
</evidence>
<evidence type="ECO:0000259" key="18">
    <source>
        <dbReference type="Pfam" id="PF02163"/>
    </source>
</evidence>
<dbReference type="PANTHER" id="PTHR39188:SF3">
    <property type="entry name" value="STAGE IV SPORULATION PROTEIN FB"/>
    <property type="match status" value="1"/>
</dbReference>
<evidence type="ECO:0000256" key="3">
    <source>
        <dbReference type="ARBA" id="ARBA00022475"/>
    </source>
</evidence>
<dbReference type="InterPro" id="IPR016483">
    <property type="entry name" value="UCP006404_Pept_M50_CBS"/>
</dbReference>
<keyword evidence="13 14" id="KW-0472">Membrane</keyword>
<keyword evidence="11 14" id="KW-0482">Metalloprotease</keyword>
<feature type="active site" evidence="15">
    <location>
        <position position="79"/>
    </location>
</feature>
<dbReference type="Pfam" id="PF02163">
    <property type="entry name" value="Peptidase_M50"/>
    <property type="match status" value="2"/>
</dbReference>
<comment type="similarity">
    <text evidence="2 14">Belongs to the peptidase M50B family.</text>
</comment>
<keyword evidence="4 14" id="KW-0645">Protease</keyword>
<organism evidence="19 20">
    <name type="scientific">Saccharopolyspora gloriosae</name>
    <dbReference type="NCBI Taxonomy" id="455344"/>
    <lineage>
        <taxon>Bacteria</taxon>
        <taxon>Bacillati</taxon>
        <taxon>Actinomycetota</taxon>
        <taxon>Actinomycetes</taxon>
        <taxon>Pseudonocardiales</taxon>
        <taxon>Pseudonocardiaceae</taxon>
        <taxon>Saccharopolyspora</taxon>
    </lineage>
</organism>
<protein>
    <recommendedName>
        <fullName evidence="14">Zinc metalloprotease</fullName>
    </recommendedName>
</protein>
<dbReference type="PIRSF" id="PIRSF006404">
    <property type="entry name" value="UCP006404_Pept_M50_CBS"/>
    <property type="match status" value="1"/>
</dbReference>
<comment type="caution">
    <text evidence="19">The sequence shown here is derived from an EMBL/GenBank/DDBJ whole genome shotgun (WGS) entry which is preliminary data.</text>
</comment>
<feature type="transmembrane region" description="Helical" evidence="14">
    <location>
        <begin position="223"/>
        <end position="243"/>
    </location>
</feature>
<evidence type="ECO:0000256" key="7">
    <source>
        <dbReference type="ARBA" id="ARBA00022737"/>
    </source>
</evidence>
<feature type="transmembrane region" description="Helical" evidence="14">
    <location>
        <begin position="192"/>
        <end position="217"/>
    </location>
</feature>
<feature type="binding site" evidence="16">
    <location>
        <position position="78"/>
    </location>
    <ligand>
        <name>Zn(2+)</name>
        <dbReference type="ChEBI" id="CHEBI:29105"/>
        <note>catalytic</note>
    </ligand>
</feature>
<keyword evidence="7" id="KW-0677">Repeat</keyword>
<keyword evidence="12" id="KW-0129">CBS domain</keyword>
<evidence type="ECO:0000313" key="19">
    <source>
        <dbReference type="EMBL" id="MBB5068613.1"/>
    </source>
</evidence>
<sequence>MPANTARGRPAPPDNGLLLCRVAGVPVLLSPSWWVGAAFIVLLYTPLVTRILPDVSIWTGAFIAALCTVLLAASVLLHELGHCVVALRLGLPVRRVRLFLLGGISEISRTPATPAHEGMIAAAGPAVSVLLAAVTGAGWFALEPGGALWLLIAQTCVANLAVAAFNLLPGLPLDGGRMLRSLLWAATGRRHAGTTAGVVGAGLVAAGLLVWALLGLLHDVDDQWLRLLACVFMVWFVIAGASAEHTAEQRRSRPVRVSLAEIMRPVLQLPAESPVGDALVAAAGRGVVLVRADGIAVGLLDQSAAERLATSSPQDPAEHAAEPVGPDTILLEGEPGEAVLERVRTVLAWQFLVIDTDGRPCGVLRREDLRSALRSRDRER</sequence>
<feature type="transmembrane region" description="Helical" evidence="14">
    <location>
        <begin position="21"/>
        <end position="45"/>
    </location>
</feature>
<keyword evidence="9 14" id="KW-0862">Zinc</keyword>
<dbReference type="CDD" id="cd06164">
    <property type="entry name" value="S2P-M50_SpoIVFB_CBS"/>
    <property type="match status" value="1"/>
</dbReference>
<feature type="region of interest" description="Disordered" evidence="17">
    <location>
        <begin position="308"/>
        <end position="328"/>
    </location>
</feature>
<comment type="cofactor">
    <cofactor evidence="14 16">
        <name>Zn(2+)</name>
        <dbReference type="ChEBI" id="CHEBI:29105"/>
    </cofactor>
    <text evidence="14 16">Binds 1 zinc ion per subunit.</text>
</comment>
<gene>
    <name evidence="19" type="ORF">BJ969_001701</name>
</gene>
<comment type="subcellular location">
    <subcellularLocation>
        <location evidence="1 14">Cell membrane</location>
        <topology evidence="1 14">Multi-pass membrane protein</topology>
    </subcellularLocation>
</comment>
<reference evidence="19 20" key="1">
    <citation type="submission" date="2020-08" db="EMBL/GenBank/DDBJ databases">
        <title>Sequencing the genomes of 1000 actinobacteria strains.</title>
        <authorList>
            <person name="Klenk H.-P."/>
        </authorList>
    </citation>
    <scope>NUCLEOTIDE SEQUENCE [LARGE SCALE GENOMIC DNA]</scope>
    <source>
        <strain evidence="19 20">DSM 45582</strain>
    </source>
</reference>
<evidence type="ECO:0000256" key="6">
    <source>
        <dbReference type="ARBA" id="ARBA00022723"/>
    </source>
</evidence>
<accession>A0A840NE93</accession>
<feature type="transmembrane region" description="Helical" evidence="14">
    <location>
        <begin position="57"/>
        <end position="78"/>
    </location>
</feature>
<feature type="domain" description="Peptidase M50" evidence="18">
    <location>
        <begin position="154"/>
        <end position="194"/>
    </location>
</feature>
<dbReference type="GO" id="GO:0008237">
    <property type="term" value="F:metallopeptidase activity"/>
    <property type="evidence" value="ECO:0007669"/>
    <property type="project" value="UniProtKB-UniRule"/>
</dbReference>
<evidence type="ECO:0000256" key="4">
    <source>
        <dbReference type="ARBA" id="ARBA00022670"/>
    </source>
</evidence>
<evidence type="ECO:0000256" key="16">
    <source>
        <dbReference type="PIRSR" id="PIRSR006404-2"/>
    </source>
</evidence>
<dbReference type="EMBL" id="JACHIV010000001">
    <property type="protein sequence ID" value="MBB5068613.1"/>
    <property type="molecule type" value="Genomic_DNA"/>
</dbReference>
<name>A0A840NE93_9PSEU</name>
<proteinExistence type="inferred from homology"/>
<feature type="binding site" evidence="16">
    <location>
        <position position="174"/>
    </location>
    <ligand>
        <name>Zn(2+)</name>
        <dbReference type="ChEBI" id="CHEBI:29105"/>
        <note>catalytic</note>
    </ligand>
</feature>
<evidence type="ECO:0000256" key="1">
    <source>
        <dbReference type="ARBA" id="ARBA00004651"/>
    </source>
</evidence>
<keyword evidence="3 14" id="KW-1003">Cell membrane</keyword>
<keyword evidence="6 14" id="KW-0479">Metal-binding</keyword>
<dbReference type="GO" id="GO:0006508">
    <property type="term" value="P:proteolysis"/>
    <property type="evidence" value="ECO:0007669"/>
    <property type="project" value="UniProtKB-KW"/>
</dbReference>
<evidence type="ECO:0000256" key="14">
    <source>
        <dbReference type="PIRNR" id="PIRNR006404"/>
    </source>
</evidence>
<feature type="binding site" evidence="16">
    <location>
        <position position="82"/>
    </location>
    <ligand>
        <name>Zn(2+)</name>
        <dbReference type="ChEBI" id="CHEBI:29105"/>
        <note>catalytic</note>
    </ligand>
</feature>
<evidence type="ECO:0000256" key="11">
    <source>
        <dbReference type="ARBA" id="ARBA00023049"/>
    </source>
</evidence>
<dbReference type="AlphaFoldDB" id="A0A840NE93"/>
<feature type="transmembrane region" description="Helical" evidence="14">
    <location>
        <begin position="119"/>
        <end position="142"/>
    </location>
</feature>
<evidence type="ECO:0000256" key="5">
    <source>
        <dbReference type="ARBA" id="ARBA00022692"/>
    </source>
</evidence>